<reference evidence="2 3" key="1">
    <citation type="submission" date="2019-04" db="EMBL/GenBank/DDBJ databases">
        <title>Alteromonas portus sp. nov., an alginate lyase-excreting marine bacterium.</title>
        <authorList>
            <person name="Huang H."/>
            <person name="Mo K."/>
            <person name="Bao S."/>
        </authorList>
    </citation>
    <scope>NUCLEOTIDE SEQUENCE [LARGE SCALE GENOMIC DNA]</scope>
    <source>
        <strain evidence="2 3">HB161718</strain>
    </source>
</reference>
<sequence length="311" mass="35979">MMKLNPYSNAPSRVSIRAYPFVLIIALLLVHYLSGTLAFIHDGGVIDQKDFNTAVTMTLLSGYFWFCLQLNYNNVLSTLISILVKTNQLSHLSLHRKKLSAKLQQHSINSLIIAVFTTVIYVITENFFLSELKLHQYAIIVCAVLFWFFFFLILIQSSSNLSYLREHVLNQTESYIDYLNSLSSLARLSFMNATLSIGAFSLFPIFWIKQTVPLFEVVIALLFLCVVTLYLFLPVLKLHFQWEVGRKKQSNELNRLIKEEVSLEKLAQYEQELERMSLLSMKIIRFNDKVRLIACISLIAISWGFVLLFFF</sequence>
<name>A0A4U0Z9Z4_9ALTE</name>
<keyword evidence="1" id="KW-1133">Transmembrane helix</keyword>
<feature type="transmembrane region" description="Helical" evidence="1">
    <location>
        <begin position="188"/>
        <end position="208"/>
    </location>
</feature>
<feature type="transmembrane region" description="Helical" evidence="1">
    <location>
        <begin position="214"/>
        <end position="236"/>
    </location>
</feature>
<feature type="transmembrane region" description="Helical" evidence="1">
    <location>
        <begin position="290"/>
        <end position="310"/>
    </location>
</feature>
<feature type="transmembrane region" description="Helical" evidence="1">
    <location>
        <begin position="60"/>
        <end position="84"/>
    </location>
</feature>
<comment type="caution">
    <text evidence="2">The sequence shown here is derived from an EMBL/GenBank/DDBJ whole genome shotgun (WGS) entry which is preliminary data.</text>
</comment>
<feature type="transmembrane region" description="Helical" evidence="1">
    <location>
        <begin position="105"/>
        <end position="124"/>
    </location>
</feature>
<dbReference type="OrthoDB" id="6336579at2"/>
<accession>A0A4U0Z9Z4</accession>
<keyword evidence="1" id="KW-0812">Transmembrane</keyword>
<keyword evidence="3" id="KW-1185">Reference proteome</keyword>
<gene>
    <name evidence="2" type="ORF">E5672_12015</name>
</gene>
<dbReference type="EMBL" id="SWCO01000007">
    <property type="protein sequence ID" value="TKB02589.1"/>
    <property type="molecule type" value="Genomic_DNA"/>
</dbReference>
<feature type="transmembrane region" description="Helical" evidence="1">
    <location>
        <begin position="21"/>
        <end position="40"/>
    </location>
</feature>
<evidence type="ECO:0000313" key="3">
    <source>
        <dbReference type="Proteomes" id="UP000305471"/>
    </source>
</evidence>
<evidence type="ECO:0000313" key="2">
    <source>
        <dbReference type="EMBL" id="TKB02589.1"/>
    </source>
</evidence>
<organism evidence="2 3">
    <name type="scientific">Alteromonas portus</name>
    <dbReference type="NCBI Taxonomy" id="2565549"/>
    <lineage>
        <taxon>Bacteria</taxon>
        <taxon>Pseudomonadati</taxon>
        <taxon>Pseudomonadota</taxon>
        <taxon>Gammaproteobacteria</taxon>
        <taxon>Alteromonadales</taxon>
        <taxon>Alteromonadaceae</taxon>
        <taxon>Alteromonas/Salinimonas group</taxon>
        <taxon>Alteromonas</taxon>
    </lineage>
</organism>
<keyword evidence="1" id="KW-0472">Membrane</keyword>
<proteinExistence type="predicted"/>
<dbReference type="AlphaFoldDB" id="A0A4U0Z9Z4"/>
<protein>
    <submittedName>
        <fullName evidence="2">Uncharacterized protein</fullName>
    </submittedName>
</protein>
<dbReference type="RefSeq" id="WP_136782408.1">
    <property type="nucleotide sequence ID" value="NZ_SWCO01000007.1"/>
</dbReference>
<dbReference type="Proteomes" id="UP000305471">
    <property type="component" value="Unassembled WGS sequence"/>
</dbReference>
<feature type="transmembrane region" description="Helical" evidence="1">
    <location>
        <begin position="136"/>
        <end position="155"/>
    </location>
</feature>
<evidence type="ECO:0000256" key="1">
    <source>
        <dbReference type="SAM" id="Phobius"/>
    </source>
</evidence>